<organism evidence="1">
    <name type="scientific">Rhizophora mucronata</name>
    <name type="common">Asiatic mangrove</name>
    <dbReference type="NCBI Taxonomy" id="61149"/>
    <lineage>
        <taxon>Eukaryota</taxon>
        <taxon>Viridiplantae</taxon>
        <taxon>Streptophyta</taxon>
        <taxon>Embryophyta</taxon>
        <taxon>Tracheophyta</taxon>
        <taxon>Spermatophyta</taxon>
        <taxon>Magnoliopsida</taxon>
        <taxon>eudicotyledons</taxon>
        <taxon>Gunneridae</taxon>
        <taxon>Pentapetalae</taxon>
        <taxon>rosids</taxon>
        <taxon>fabids</taxon>
        <taxon>Malpighiales</taxon>
        <taxon>Rhizophoraceae</taxon>
        <taxon>Rhizophora</taxon>
    </lineage>
</organism>
<name>A0A2P2NUK6_RHIMU</name>
<accession>A0A2P2NUK6</accession>
<protein>
    <submittedName>
        <fullName evidence="1">Uncharacterized protein</fullName>
    </submittedName>
</protein>
<sequence>MRSKINRPKTTTLAKFITQIQPKTTETLINISTTPISKN</sequence>
<evidence type="ECO:0000313" key="1">
    <source>
        <dbReference type="EMBL" id="MBX46207.1"/>
    </source>
</evidence>
<proteinExistence type="predicted"/>
<reference evidence="1" key="1">
    <citation type="submission" date="2018-02" db="EMBL/GenBank/DDBJ databases">
        <title>Rhizophora mucronata_Transcriptome.</title>
        <authorList>
            <person name="Meera S.P."/>
            <person name="Sreeshan A."/>
            <person name="Augustine A."/>
        </authorList>
    </citation>
    <scope>NUCLEOTIDE SEQUENCE</scope>
    <source>
        <tissue evidence="1">Leaf</tissue>
    </source>
</reference>
<dbReference type="AlphaFoldDB" id="A0A2P2NUK6"/>
<dbReference type="EMBL" id="GGEC01065723">
    <property type="protein sequence ID" value="MBX46207.1"/>
    <property type="molecule type" value="Transcribed_RNA"/>
</dbReference>